<dbReference type="GeneID" id="85475077"/>
<evidence type="ECO:0000313" key="1">
    <source>
        <dbReference type="EMBL" id="KAK1637522.1"/>
    </source>
</evidence>
<comment type="caution">
    <text evidence="1">The sequence shown here is derived from an EMBL/GenBank/DDBJ whole genome shotgun (WGS) entry which is preliminary data.</text>
</comment>
<gene>
    <name evidence="1" type="ORF">BDP81DRAFT_425396</name>
</gene>
<evidence type="ECO:0000313" key="2">
    <source>
        <dbReference type="Proteomes" id="UP001243989"/>
    </source>
</evidence>
<dbReference type="Proteomes" id="UP001243989">
    <property type="component" value="Unassembled WGS sequence"/>
</dbReference>
<organism evidence="1 2">
    <name type="scientific">Colletotrichum phormii</name>
    <dbReference type="NCBI Taxonomy" id="359342"/>
    <lineage>
        <taxon>Eukaryota</taxon>
        <taxon>Fungi</taxon>
        <taxon>Dikarya</taxon>
        <taxon>Ascomycota</taxon>
        <taxon>Pezizomycotina</taxon>
        <taxon>Sordariomycetes</taxon>
        <taxon>Hypocreomycetidae</taxon>
        <taxon>Glomerellales</taxon>
        <taxon>Glomerellaceae</taxon>
        <taxon>Colletotrichum</taxon>
        <taxon>Colletotrichum acutatum species complex</taxon>
    </lineage>
</organism>
<name>A0AAJ0EEW8_9PEZI</name>
<dbReference type="EMBL" id="JAHMHQ010000008">
    <property type="protein sequence ID" value="KAK1637522.1"/>
    <property type="molecule type" value="Genomic_DNA"/>
</dbReference>
<keyword evidence="2" id="KW-1185">Reference proteome</keyword>
<dbReference type="RefSeq" id="XP_060446129.1">
    <property type="nucleotide sequence ID" value="XM_060590215.1"/>
</dbReference>
<reference evidence="1" key="1">
    <citation type="submission" date="2021-06" db="EMBL/GenBank/DDBJ databases">
        <title>Comparative genomics, transcriptomics and evolutionary studies reveal genomic signatures of adaptation to plant cell wall in hemibiotrophic fungi.</title>
        <authorList>
            <consortium name="DOE Joint Genome Institute"/>
            <person name="Baroncelli R."/>
            <person name="Diaz J.F."/>
            <person name="Benocci T."/>
            <person name="Peng M."/>
            <person name="Battaglia E."/>
            <person name="Haridas S."/>
            <person name="Andreopoulos W."/>
            <person name="Labutti K."/>
            <person name="Pangilinan J."/>
            <person name="Floch G.L."/>
            <person name="Makela M.R."/>
            <person name="Henrissat B."/>
            <person name="Grigoriev I.V."/>
            <person name="Crouch J.A."/>
            <person name="De Vries R.P."/>
            <person name="Sukno S.A."/>
            <person name="Thon M.R."/>
        </authorList>
    </citation>
    <scope>NUCLEOTIDE SEQUENCE</scope>
    <source>
        <strain evidence="1">CBS 102054</strain>
    </source>
</reference>
<sequence>MYTGHGERTDHHCVPCISSGGLTLPAIASCVGDGLPMSNGRMNDGSTCEIPQFHFSIAQPLSHLHPSILDYSNKRSQASGFLLNAQPAVLQPRLACPGTRPTSLPCSASEINILPDWECLSQQGRTRINFLQATRRWLRKAGMGAWHFAKAQGLQKFPPSSRLVQC</sequence>
<dbReference type="AlphaFoldDB" id="A0AAJ0EEW8"/>
<accession>A0AAJ0EEW8</accession>
<proteinExistence type="predicted"/>
<protein>
    <submittedName>
        <fullName evidence="1">Uncharacterized protein</fullName>
    </submittedName>
</protein>